<dbReference type="NCBIfam" id="TIGR01783">
    <property type="entry name" value="TonB-siderophor"/>
    <property type="match status" value="1"/>
</dbReference>
<dbReference type="eggNOG" id="COG4774">
    <property type="taxonomic scope" value="Bacteria"/>
</dbReference>
<evidence type="ECO:0000313" key="16">
    <source>
        <dbReference type="Proteomes" id="UP000095546"/>
    </source>
</evidence>
<dbReference type="Proteomes" id="UP000095546">
    <property type="component" value="Unassembled WGS sequence"/>
</dbReference>
<evidence type="ECO:0000256" key="11">
    <source>
        <dbReference type="SAM" id="MobiDB-lite"/>
    </source>
</evidence>
<evidence type="ECO:0000256" key="1">
    <source>
        <dbReference type="ARBA" id="ARBA00004571"/>
    </source>
</evidence>
<dbReference type="EMBL" id="CYYU01000005">
    <property type="protein sequence ID" value="CUN66238.1"/>
    <property type="molecule type" value="Genomic_DNA"/>
</dbReference>
<reference evidence="15 16" key="1">
    <citation type="submission" date="2015-09" db="EMBL/GenBank/DDBJ databases">
        <authorList>
            <consortium name="Pathogen Informatics"/>
        </authorList>
    </citation>
    <scope>NUCLEOTIDE SEQUENCE [LARGE SCALE GENOMIC DNA]</scope>
    <source>
        <strain evidence="15 16">2789STDY5608828</strain>
    </source>
</reference>
<dbReference type="GO" id="GO:0015891">
    <property type="term" value="P:siderophore transport"/>
    <property type="evidence" value="ECO:0007669"/>
    <property type="project" value="InterPro"/>
</dbReference>
<organism evidence="15 16">
    <name type="scientific">Mitsuokella jalaludinii</name>
    <dbReference type="NCBI Taxonomy" id="187979"/>
    <lineage>
        <taxon>Bacteria</taxon>
        <taxon>Bacillati</taxon>
        <taxon>Bacillota</taxon>
        <taxon>Negativicutes</taxon>
        <taxon>Selenomonadales</taxon>
        <taxon>Selenomonadaceae</taxon>
        <taxon>Mitsuokella</taxon>
    </lineage>
</organism>
<dbReference type="InterPro" id="IPR036942">
    <property type="entry name" value="Beta-barrel_TonB_sf"/>
</dbReference>
<feature type="domain" description="TonB-dependent receptor-like beta-barrel" evidence="13">
    <location>
        <begin position="325"/>
        <end position="713"/>
    </location>
</feature>
<name>A0A173YTS7_9FIRM</name>
<keyword evidence="12" id="KW-0732">Signal</keyword>
<feature type="signal peptide" evidence="12">
    <location>
        <begin position="1"/>
        <end position="30"/>
    </location>
</feature>
<dbReference type="AlphaFoldDB" id="A0A173YTS7"/>
<sequence>MKERILYSRIALALASLAIVSPFVAQPAMAAAQDEIYDFGSSDIYAEKSAEPVEPAEAEQAPASVEPVAESTEEPAPEKAYPGGQVATEVQLGVLGDHPTLDVPFNITGYTDKMMEDNQVSTVDDVIVHDPSVSDQTLSGVSSAWNIRGFKAQQQDVQLNGLYGIAPRFYGGVEGVDRVDVLKGPSAILAGIAPNGSLGGTINYITKRAGSEPLNRVKISYGNGGVFTQQVDFGRRTDDGKAGLRVNVLNRNGDTSFDEHMRTDSITVGADYKGDRYRLGFDYGYVYNKVSDQQYQVTIGSGALKTMSSMFKVPRGTKFGADGGYRSIHEQYGMLHGEYDLSKDWTGYFSYGLRNTKMEYFYNNFSLSGLSGAATMKYSYNNQINKADSAEAGVRGKFFTGDLKHELTVAANRIHYTRYMNNRTVASGLKTNIWNIVFQTPENPYSWSAPKNDENTFTGVALTDSITTPNDKWQFVLGGREQRVKVDTYNTTTGAVKTHYDESVFTPAFALVYKPQKNVSLYANYMQGLDAGDSLVTDTDAANYGEAFAPFKTKQYEVGVKYDFGKWASTLSAFDIKSPTLLENSATKIYSPNGEVRHRGLEWNVFGEPRKGTRLMGGLMFLDATYRNTEGGLYDGNRVAATSRWNAVMGLEQGIASVPGLTLTTNLTYNSSSYINEANSFRVSPWATWDLGARYKFKSGGVPLTLRGDVYNVTNRNYWRALQNNGIFLGKSRTFMLSLTADF</sequence>
<dbReference type="GO" id="GO:0009279">
    <property type="term" value="C:cell outer membrane"/>
    <property type="evidence" value="ECO:0007669"/>
    <property type="project" value="UniProtKB-SubCell"/>
</dbReference>
<feature type="region of interest" description="Disordered" evidence="11">
    <location>
        <begin position="48"/>
        <end position="83"/>
    </location>
</feature>
<evidence type="ECO:0000259" key="13">
    <source>
        <dbReference type="Pfam" id="PF00593"/>
    </source>
</evidence>
<dbReference type="GO" id="GO:0015344">
    <property type="term" value="F:siderophore uptake transmembrane transporter activity"/>
    <property type="evidence" value="ECO:0007669"/>
    <property type="project" value="TreeGrafter"/>
</dbReference>
<evidence type="ECO:0000256" key="12">
    <source>
        <dbReference type="SAM" id="SignalP"/>
    </source>
</evidence>
<evidence type="ECO:0000256" key="4">
    <source>
        <dbReference type="ARBA" id="ARBA00022452"/>
    </source>
</evidence>
<evidence type="ECO:0000256" key="3">
    <source>
        <dbReference type="ARBA" id="ARBA00022448"/>
    </source>
</evidence>
<evidence type="ECO:0000256" key="5">
    <source>
        <dbReference type="ARBA" id="ARBA00022692"/>
    </source>
</evidence>
<comment type="subcellular location">
    <subcellularLocation>
        <location evidence="1 9">Cell outer membrane</location>
        <topology evidence="1 9">Multi-pass membrane protein</topology>
    </subcellularLocation>
</comment>
<dbReference type="GO" id="GO:0038023">
    <property type="term" value="F:signaling receptor activity"/>
    <property type="evidence" value="ECO:0007669"/>
    <property type="project" value="InterPro"/>
</dbReference>
<protein>
    <submittedName>
        <fullName evidence="15">Ferrichrome receptor FcuA</fullName>
    </submittedName>
</protein>
<keyword evidence="4 9" id="KW-1134">Transmembrane beta strand</keyword>
<evidence type="ECO:0000256" key="10">
    <source>
        <dbReference type="RuleBase" id="RU003357"/>
    </source>
</evidence>
<dbReference type="InterPro" id="IPR039426">
    <property type="entry name" value="TonB-dep_rcpt-like"/>
</dbReference>
<proteinExistence type="inferred from homology"/>
<dbReference type="STRING" id="187979.ERS852385_01032"/>
<dbReference type="PANTHER" id="PTHR32552:SF82">
    <property type="entry name" value="FCUA PROTEIN"/>
    <property type="match status" value="1"/>
</dbReference>
<accession>A0A173YTS7</accession>
<dbReference type="InterPro" id="IPR010105">
    <property type="entry name" value="TonB_sidphr_rcpt"/>
</dbReference>
<keyword evidence="15" id="KW-0675">Receptor</keyword>
<keyword evidence="16" id="KW-1185">Reference proteome</keyword>
<dbReference type="InterPro" id="IPR037066">
    <property type="entry name" value="Plug_dom_sf"/>
</dbReference>
<keyword evidence="8 9" id="KW-0998">Cell outer membrane</keyword>
<dbReference type="PANTHER" id="PTHR32552">
    <property type="entry name" value="FERRICHROME IRON RECEPTOR-RELATED"/>
    <property type="match status" value="1"/>
</dbReference>
<feature type="chain" id="PRO_5008016398" evidence="12">
    <location>
        <begin position="31"/>
        <end position="743"/>
    </location>
</feature>
<dbReference type="Pfam" id="PF00593">
    <property type="entry name" value="TonB_dep_Rec_b-barrel"/>
    <property type="match status" value="1"/>
</dbReference>
<dbReference type="Pfam" id="PF07715">
    <property type="entry name" value="Plug"/>
    <property type="match status" value="1"/>
</dbReference>
<evidence type="ECO:0000259" key="14">
    <source>
        <dbReference type="Pfam" id="PF07715"/>
    </source>
</evidence>
<evidence type="ECO:0000256" key="7">
    <source>
        <dbReference type="ARBA" id="ARBA00023136"/>
    </source>
</evidence>
<keyword evidence="3 9" id="KW-0813">Transport</keyword>
<dbReference type="CDD" id="cd01347">
    <property type="entry name" value="ligand_gated_channel"/>
    <property type="match status" value="1"/>
</dbReference>
<keyword evidence="5 9" id="KW-0812">Transmembrane</keyword>
<gene>
    <name evidence="15" type="primary">fcuA</name>
    <name evidence="15" type="ORF">ERS852385_01032</name>
</gene>
<feature type="compositionally biased region" description="Low complexity" evidence="11">
    <location>
        <begin position="52"/>
        <end position="70"/>
    </location>
</feature>
<dbReference type="SUPFAM" id="SSF56935">
    <property type="entry name" value="Porins"/>
    <property type="match status" value="1"/>
</dbReference>
<dbReference type="RefSeq" id="WP_055161168.1">
    <property type="nucleotide sequence ID" value="NZ_CABIWZ010000005.1"/>
</dbReference>
<feature type="domain" description="TonB-dependent receptor plug" evidence="14">
    <location>
        <begin position="101"/>
        <end position="196"/>
    </location>
</feature>
<dbReference type="PROSITE" id="PS52016">
    <property type="entry name" value="TONB_DEPENDENT_REC_3"/>
    <property type="match status" value="1"/>
</dbReference>
<dbReference type="Gene3D" id="2.170.130.10">
    <property type="entry name" value="TonB-dependent receptor, plug domain"/>
    <property type="match status" value="1"/>
</dbReference>
<evidence type="ECO:0000313" key="15">
    <source>
        <dbReference type="EMBL" id="CUN66238.1"/>
    </source>
</evidence>
<evidence type="ECO:0000256" key="6">
    <source>
        <dbReference type="ARBA" id="ARBA00023077"/>
    </source>
</evidence>
<comment type="similarity">
    <text evidence="2 9 10">Belongs to the TonB-dependent receptor family.</text>
</comment>
<keyword evidence="7 9" id="KW-0472">Membrane</keyword>
<dbReference type="InterPro" id="IPR000531">
    <property type="entry name" value="Beta-barrel_TonB"/>
</dbReference>
<dbReference type="InterPro" id="IPR012910">
    <property type="entry name" value="Plug_dom"/>
</dbReference>
<evidence type="ECO:0000256" key="8">
    <source>
        <dbReference type="ARBA" id="ARBA00023237"/>
    </source>
</evidence>
<evidence type="ECO:0000256" key="9">
    <source>
        <dbReference type="PROSITE-ProRule" id="PRU01360"/>
    </source>
</evidence>
<dbReference type="Gene3D" id="2.40.170.20">
    <property type="entry name" value="TonB-dependent receptor, beta-barrel domain"/>
    <property type="match status" value="1"/>
</dbReference>
<evidence type="ECO:0000256" key="2">
    <source>
        <dbReference type="ARBA" id="ARBA00009810"/>
    </source>
</evidence>
<keyword evidence="6 10" id="KW-0798">TonB box</keyword>
<dbReference type="OrthoDB" id="9775095at2"/>